<dbReference type="STRING" id="926569.ANT_29420"/>
<feature type="chain" id="PRO_5003225227" description="Rhodanese domain-containing protein" evidence="1">
    <location>
        <begin position="24"/>
        <end position="573"/>
    </location>
</feature>
<dbReference type="InterPro" id="IPR050229">
    <property type="entry name" value="GlpE_sulfurtransferase"/>
</dbReference>
<dbReference type="PANTHER" id="PTHR43031">
    <property type="entry name" value="FAD-DEPENDENT OXIDOREDUCTASE"/>
    <property type="match status" value="1"/>
</dbReference>
<dbReference type="InterPro" id="IPR036873">
    <property type="entry name" value="Rhodanese-like_dom_sf"/>
</dbReference>
<feature type="domain" description="Rhodanese" evidence="2">
    <location>
        <begin position="345"/>
        <end position="435"/>
    </location>
</feature>
<accession>E8N221</accession>
<keyword evidence="1" id="KW-0732">Signal</keyword>
<dbReference type="OrthoDB" id="9800872at2"/>
<feature type="domain" description="Rhodanese" evidence="2">
    <location>
        <begin position="223"/>
        <end position="313"/>
    </location>
</feature>
<evidence type="ECO:0000313" key="4">
    <source>
        <dbReference type="Proteomes" id="UP000008922"/>
    </source>
</evidence>
<evidence type="ECO:0000313" key="3">
    <source>
        <dbReference type="EMBL" id="BAJ64968.1"/>
    </source>
</evidence>
<dbReference type="HOGENOM" id="CLU_475427_0_0_0"/>
<evidence type="ECO:0000256" key="1">
    <source>
        <dbReference type="SAM" id="SignalP"/>
    </source>
</evidence>
<proteinExistence type="predicted"/>
<dbReference type="InterPro" id="IPR001763">
    <property type="entry name" value="Rhodanese-like_dom"/>
</dbReference>
<feature type="signal peptide" evidence="1">
    <location>
        <begin position="1"/>
        <end position="23"/>
    </location>
</feature>
<name>E8N221_ANATU</name>
<dbReference type="PANTHER" id="PTHR43031:SF1">
    <property type="entry name" value="PYRIDINE NUCLEOTIDE-DISULPHIDE OXIDOREDUCTASE"/>
    <property type="match status" value="1"/>
</dbReference>
<feature type="domain" description="Rhodanese" evidence="2">
    <location>
        <begin position="483"/>
        <end position="573"/>
    </location>
</feature>
<sequence>MSRKLSFPLIVLVLVALVLNACAPAATPTVAPTNTVAPVVEATATPEPTVAPDVQALWSQLIASLPADKGYGTVTAAKLNEELAEKAPFLLDVREAAELEKDGYIEGAVHIPVRQVLENLDKLPAQDQPIVVYCASGHRGGFVTAALKLLGYSNVRNLAGGLGAWKKAELPVVTGSMPEAPKAGTAPEIKDQALYELLKGFFANLPDDFYTIKADKLNADLAEGKAYNLIDIRREDEYQKNGYIAGAVNLPMETLFASLDKLPAKDAPIVIYCVSGHRGSIVTMGLRLLGYTNVINLAGGINAWKAAGFPLEGVVDWNALWGDFLTNLPENFYTITAANLNTALAEKAPFILDVREAAELEKDGYIEGAVHIPVREVLDNLDKLPAQDQPIVVYCASGHRGAFVTAALRFLGYTDVVNLAGGLNAWKKAELPVVTGSMPEAPKAGTAPQVDALRLEGLKAFFAGLPEGFGTIKAADLNLALGEAEKPFVLDVRTEKEFTEDGHIDGAVNVPVTTLWANLDKLPAKDARIVVVCKSGHRAALAMMALRMNGYTNVINLAGGMGAWVAAELPVVK</sequence>
<dbReference type="EMBL" id="AP012029">
    <property type="protein sequence ID" value="BAJ64968.1"/>
    <property type="molecule type" value="Genomic_DNA"/>
</dbReference>
<dbReference type="Proteomes" id="UP000008922">
    <property type="component" value="Chromosome"/>
</dbReference>
<dbReference type="KEGG" id="atm:ANT_29420"/>
<gene>
    <name evidence="3" type="ordered locus">ANT_29420</name>
</gene>
<keyword evidence="4" id="KW-1185">Reference proteome</keyword>
<dbReference type="Gene3D" id="3.40.250.10">
    <property type="entry name" value="Rhodanese-like domain"/>
    <property type="match status" value="4"/>
</dbReference>
<reference evidence="3 4" key="1">
    <citation type="submission" date="2010-12" db="EMBL/GenBank/DDBJ databases">
        <title>Whole genome sequence of Anaerolinea thermophila UNI-1.</title>
        <authorList>
            <person name="Narita-Yamada S."/>
            <person name="Kishi E."/>
            <person name="Watanabe Y."/>
            <person name="Takasaki K."/>
            <person name="Ankai A."/>
            <person name="Oguchi A."/>
            <person name="Fukui S."/>
            <person name="Takahashi M."/>
            <person name="Yashiro I."/>
            <person name="Hosoyama A."/>
            <person name="Sekiguchi Y."/>
            <person name="Hanada S."/>
            <person name="Fujita N."/>
        </authorList>
    </citation>
    <scope>NUCLEOTIDE SEQUENCE [LARGE SCALE GENOMIC DNA]</scope>
    <source>
        <strain evidence="4">DSM 14523 / JCM 11388 / NBRC 100420 / UNI-1</strain>
    </source>
</reference>
<feature type="domain" description="Rhodanese" evidence="2">
    <location>
        <begin position="84"/>
        <end position="174"/>
    </location>
</feature>
<dbReference type="RefSeq" id="WP_013561312.1">
    <property type="nucleotide sequence ID" value="NC_014960.1"/>
</dbReference>
<dbReference type="PROSITE" id="PS50206">
    <property type="entry name" value="RHODANESE_3"/>
    <property type="match status" value="4"/>
</dbReference>
<dbReference type="AlphaFoldDB" id="E8N221"/>
<dbReference type="eggNOG" id="COG2897">
    <property type="taxonomic scope" value="Bacteria"/>
</dbReference>
<dbReference type="Pfam" id="PF00581">
    <property type="entry name" value="Rhodanese"/>
    <property type="match status" value="4"/>
</dbReference>
<dbReference type="SUPFAM" id="SSF52821">
    <property type="entry name" value="Rhodanese/Cell cycle control phosphatase"/>
    <property type="match status" value="4"/>
</dbReference>
<dbReference type="CDD" id="cd00158">
    <property type="entry name" value="RHOD"/>
    <property type="match status" value="4"/>
</dbReference>
<dbReference type="SMART" id="SM00450">
    <property type="entry name" value="RHOD"/>
    <property type="match status" value="4"/>
</dbReference>
<dbReference type="InParanoid" id="E8N221"/>
<evidence type="ECO:0000259" key="2">
    <source>
        <dbReference type="PROSITE" id="PS50206"/>
    </source>
</evidence>
<organism evidence="3 4">
    <name type="scientific">Anaerolinea thermophila (strain DSM 14523 / JCM 11388 / NBRC 100420 / UNI-1)</name>
    <dbReference type="NCBI Taxonomy" id="926569"/>
    <lineage>
        <taxon>Bacteria</taxon>
        <taxon>Bacillati</taxon>
        <taxon>Chloroflexota</taxon>
        <taxon>Anaerolineae</taxon>
        <taxon>Anaerolineales</taxon>
        <taxon>Anaerolineaceae</taxon>
        <taxon>Anaerolinea</taxon>
    </lineage>
</organism>
<protein>
    <recommendedName>
        <fullName evidence="2">Rhodanese domain-containing protein</fullName>
    </recommendedName>
</protein>